<dbReference type="Proteomes" id="UP000054537">
    <property type="component" value="Unassembled WGS sequence"/>
</dbReference>
<reference evidence="2 3" key="1">
    <citation type="submission" date="2014-10" db="EMBL/GenBank/DDBJ databases">
        <title>Draft genome sequence of Actinoplanes utahensis NRRL 12052.</title>
        <authorList>
            <person name="Velasco-Bucheli B."/>
            <person name="del Cerro C."/>
            <person name="Hormigo D."/>
            <person name="Garcia J.L."/>
            <person name="Acebal C."/>
            <person name="Arroyo M."/>
            <person name="de la Mata I."/>
        </authorList>
    </citation>
    <scope>NUCLEOTIDE SEQUENCE [LARGE SCALE GENOMIC DNA]</scope>
    <source>
        <strain evidence="2 3">NRRL 12052</strain>
    </source>
</reference>
<evidence type="ECO:0000259" key="1">
    <source>
        <dbReference type="Pfam" id="PF04149"/>
    </source>
</evidence>
<dbReference type="Pfam" id="PF04149">
    <property type="entry name" value="DUF397"/>
    <property type="match status" value="1"/>
</dbReference>
<sequence>MIKLGEGLHWRRSSFCSHSACVEVARIEDGYLVRDSKDPAGTYLAFTRQEWAAFMDGVKAGEFGF</sequence>
<accession>A0A0A6USU0</accession>
<dbReference type="OrthoDB" id="3297292at2"/>
<dbReference type="AlphaFoldDB" id="A0A0A6USU0"/>
<proteinExistence type="predicted"/>
<dbReference type="eggNOG" id="ENOG502ZJVU">
    <property type="taxonomic scope" value="Bacteria"/>
</dbReference>
<evidence type="ECO:0000313" key="3">
    <source>
        <dbReference type="Proteomes" id="UP000054537"/>
    </source>
</evidence>
<gene>
    <name evidence="2" type="ORF">MB27_04550</name>
</gene>
<protein>
    <recommendedName>
        <fullName evidence="1">DUF397 domain-containing protein</fullName>
    </recommendedName>
</protein>
<dbReference type="EMBL" id="JRTT01000004">
    <property type="protein sequence ID" value="KHD78491.1"/>
    <property type="molecule type" value="Genomic_DNA"/>
</dbReference>
<comment type="caution">
    <text evidence="2">The sequence shown here is derived from an EMBL/GenBank/DDBJ whole genome shotgun (WGS) entry which is preliminary data.</text>
</comment>
<dbReference type="InterPro" id="IPR007278">
    <property type="entry name" value="DUF397"/>
</dbReference>
<dbReference type="RefSeq" id="WP_043522687.1">
    <property type="nucleotide sequence ID" value="NZ_BAABKU010000008.1"/>
</dbReference>
<keyword evidence="3" id="KW-1185">Reference proteome</keyword>
<dbReference type="STRING" id="1869.MB27_04550"/>
<evidence type="ECO:0000313" key="2">
    <source>
        <dbReference type="EMBL" id="KHD78491.1"/>
    </source>
</evidence>
<name>A0A0A6USU0_ACTUT</name>
<feature type="domain" description="DUF397" evidence="1">
    <location>
        <begin position="8"/>
        <end position="59"/>
    </location>
</feature>
<organism evidence="2 3">
    <name type="scientific">Actinoplanes utahensis</name>
    <dbReference type="NCBI Taxonomy" id="1869"/>
    <lineage>
        <taxon>Bacteria</taxon>
        <taxon>Bacillati</taxon>
        <taxon>Actinomycetota</taxon>
        <taxon>Actinomycetes</taxon>
        <taxon>Micromonosporales</taxon>
        <taxon>Micromonosporaceae</taxon>
        <taxon>Actinoplanes</taxon>
    </lineage>
</organism>